<dbReference type="OrthoDB" id="9800595at2"/>
<evidence type="ECO:0000256" key="5">
    <source>
        <dbReference type="SAM" id="Phobius"/>
    </source>
</evidence>
<keyword evidence="3" id="KW-0963">Cytoplasm</keyword>
<keyword evidence="5" id="KW-1133">Transmembrane helix</keyword>
<comment type="catalytic activity">
    <reaction evidence="3">
        <text>D-glucose + ATP = D-glucose 6-phosphate + ADP + H(+)</text>
        <dbReference type="Rhea" id="RHEA:17825"/>
        <dbReference type="ChEBI" id="CHEBI:4167"/>
        <dbReference type="ChEBI" id="CHEBI:15378"/>
        <dbReference type="ChEBI" id="CHEBI:30616"/>
        <dbReference type="ChEBI" id="CHEBI:61548"/>
        <dbReference type="ChEBI" id="CHEBI:456216"/>
        <dbReference type="EC" id="2.7.1.2"/>
    </reaction>
</comment>
<accession>A0A0P7ZDL7</accession>
<keyword evidence="5" id="KW-0812">Transmembrane</keyword>
<sequence>MITKAFALVGDIGGTHARFALVEKGSVTLLDTRILKCSDYAGPQAAIADYLAGVSAPVTEACFAIAAPVVGHMVSMTNNHWRFDTEELQKAFGWHRFRLVNDYTAMALGVVHVPGHKLVPVGALAERQPGPLLIMGPGTGLGMSALIPAHAGWVPLATEGGHVDFAPADETESQVLNHLRAQFGRVSVERLLCGEGLLNMYRALATIKALPATLTTPEQVTAAAVNGSSDLARQTLQRFCKILGQVAGNAALTLGSFGGVYLCGGILPAILPFFLASGFRDEFENKGRMRPLLAATPVWVGQDPLTGLYGAAAALDQVGGQ</sequence>
<keyword evidence="1 3" id="KW-0808">Transferase</keyword>
<evidence type="ECO:0000256" key="4">
    <source>
        <dbReference type="RuleBase" id="RU004046"/>
    </source>
</evidence>
<dbReference type="NCBIfam" id="TIGR00749">
    <property type="entry name" value="glk"/>
    <property type="match status" value="1"/>
</dbReference>
<name>A0A0P7ZDL7_9GAMM</name>
<feature type="binding site" evidence="3">
    <location>
        <begin position="10"/>
        <end position="15"/>
    </location>
    <ligand>
        <name>ATP</name>
        <dbReference type="ChEBI" id="CHEBI:30616"/>
    </ligand>
</feature>
<dbReference type="NCBIfam" id="NF009073">
    <property type="entry name" value="PRK12408.1"/>
    <property type="match status" value="1"/>
</dbReference>
<dbReference type="CDD" id="cd24008">
    <property type="entry name" value="ASKHA_NBD_GLK"/>
    <property type="match status" value="1"/>
</dbReference>
<dbReference type="GO" id="GO:0005829">
    <property type="term" value="C:cytosol"/>
    <property type="evidence" value="ECO:0007669"/>
    <property type="project" value="TreeGrafter"/>
</dbReference>
<dbReference type="PANTHER" id="PTHR47690:SF1">
    <property type="entry name" value="GLUCOKINASE"/>
    <property type="match status" value="1"/>
</dbReference>
<keyword evidence="3" id="KW-0547">Nucleotide-binding</keyword>
<dbReference type="GO" id="GO:0004340">
    <property type="term" value="F:glucokinase activity"/>
    <property type="evidence" value="ECO:0007669"/>
    <property type="project" value="UniProtKB-UniRule"/>
</dbReference>
<gene>
    <name evidence="3 6" type="primary">glk</name>
    <name evidence="6" type="ORF">HLUCCX14_01705</name>
</gene>
<dbReference type="PATRIC" id="fig|1305731.5.peg.3132"/>
<dbReference type="AlphaFoldDB" id="A0A0P7ZDL7"/>
<dbReference type="Pfam" id="PF02685">
    <property type="entry name" value="Glucokinase"/>
    <property type="match status" value="1"/>
</dbReference>
<evidence type="ECO:0000256" key="3">
    <source>
        <dbReference type="HAMAP-Rule" id="MF_00524"/>
    </source>
</evidence>
<reference evidence="6 7" key="1">
    <citation type="submission" date="2015-09" db="EMBL/GenBank/DDBJ databases">
        <title>Identification and resolution of microdiversity through metagenomic sequencing of parallel consortia.</title>
        <authorList>
            <person name="Nelson W.C."/>
            <person name="Romine M.F."/>
            <person name="Lindemann S.R."/>
        </authorList>
    </citation>
    <scope>NUCLEOTIDE SEQUENCE [LARGE SCALE GENOMIC DNA]</scope>
    <source>
        <strain evidence="6">HL-55</strain>
    </source>
</reference>
<comment type="caution">
    <text evidence="6">The sequence shown here is derived from an EMBL/GenBank/DDBJ whole genome shotgun (WGS) entry which is preliminary data.</text>
</comment>
<dbReference type="Proteomes" id="UP000050416">
    <property type="component" value="Unassembled WGS sequence"/>
</dbReference>
<dbReference type="Gene3D" id="3.30.420.40">
    <property type="match status" value="1"/>
</dbReference>
<dbReference type="EMBL" id="LJZQ01000002">
    <property type="protein sequence ID" value="KPQ30292.1"/>
    <property type="molecule type" value="Genomic_DNA"/>
</dbReference>
<dbReference type="SUPFAM" id="SSF53067">
    <property type="entry name" value="Actin-like ATPase domain"/>
    <property type="match status" value="1"/>
</dbReference>
<dbReference type="InterPro" id="IPR003836">
    <property type="entry name" value="Glucokinase"/>
</dbReference>
<evidence type="ECO:0000313" key="7">
    <source>
        <dbReference type="Proteomes" id="UP000050416"/>
    </source>
</evidence>
<evidence type="ECO:0000256" key="1">
    <source>
        <dbReference type="ARBA" id="ARBA00022679"/>
    </source>
</evidence>
<keyword evidence="2 3" id="KW-0418">Kinase</keyword>
<feature type="transmembrane region" description="Helical" evidence="5">
    <location>
        <begin position="259"/>
        <end position="279"/>
    </location>
</feature>
<keyword evidence="3" id="KW-0324">Glycolysis</keyword>
<protein>
    <recommendedName>
        <fullName evidence="3">Glucokinase</fullName>
        <ecNumber evidence="3">2.7.1.2</ecNumber>
    </recommendedName>
    <alternativeName>
        <fullName evidence="3">Glucose kinase</fullName>
    </alternativeName>
</protein>
<evidence type="ECO:0000256" key="2">
    <source>
        <dbReference type="ARBA" id="ARBA00022777"/>
    </source>
</evidence>
<organism evidence="6 7">
    <name type="scientific">Marinobacter excellens HL-55</name>
    <dbReference type="NCBI Taxonomy" id="1305731"/>
    <lineage>
        <taxon>Bacteria</taxon>
        <taxon>Pseudomonadati</taxon>
        <taxon>Pseudomonadota</taxon>
        <taxon>Gammaproteobacteria</taxon>
        <taxon>Pseudomonadales</taxon>
        <taxon>Marinobacteraceae</taxon>
        <taxon>Marinobacter</taxon>
    </lineage>
</organism>
<dbReference type="PANTHER" id="PTHR47690">
    <property type="entry name" value="GLUCOKINASE"/>
    <property type="match status" value="1"/>
</dbReference>
<comment type="subcellular location">
    <subcellularLocation>
        <location evidence="3">Cytoplasm</location>
    </subcellularLocation>
</comment>
<comment type="similarity">
    <text evidence="3 4">Belongs to the bacterial glucokinase family.</text>
</comment>
<dbReference type="GO" id="GO:0006096">
    <property type="term" value="P:glycolytic process"/>
    <property type="evidence" value="ECO:0007669"/>
    <property type="project" value="UniProtKB-UniRule"/>
</dbReference>
<keyword evidence="3" id="KW-0067">ATP-binding</keyword>
<dbReference type="EC" id="2.7.1.2" evidence="3"/>
<dbReference type="InterPro" id="IPR050201">
    <property type="entry name" value="Bacterial_glucokinase"/>
</dbReference>
<dbReference type="Gene3D" id="3.40.367.20">
    <property type="match status" value="1"/>
</dbReference>
<dbReference type="InterPro" id="IPR043129">
    <property type="entry name" value="ATPase_NBD"/>
</dbReference>
<keyword evidence="5" id="KW-0472">Membrane</keyword>
<evidence type="ECO:0000313" key="6">
    <source>
        <dbReference type="EMBL" id="KPQ30292.1"/>
    </source>
</evidence>
<dbReference type="HAMAP" id="MF_00524">
    <property type="entry name" value="Glucokinase"/>
    <property type="match status" value="1"/>
</dbReference>
<dbReference type="STRING" id="1305731.GCA_000934705_01530"/>
<dbReference type="GO" id="GO:0005524">
    <property type="term" value="F:ATP binding"/>
    <property type="evidence" value="ECO:0007669"/>
    <property type="project" value="UniProtKB-UniRule"/>
</dbReference>
<dbReference type="GO" id="GO:0005536">
    <property type="term" value="F:D-glucose binding"/>
    <property type="evidence" value="ECO:0007669"/>
    <property type="project" value="InterPro"/>
</dbReference>
<proteinExistence type="inferred from homology"/>